<gene>
    <name evidence="6" type="ORF">PIB30_079020</name>
</gene>
<protein>
    <recommendedName>
        <fullName evidence="5">Ubiquitin-like protease family profile domain-containing protein</fullName>
    </recommendedName>
</protein>
<evidence type="ECO:0000259" key="5">
    <source>
        <dbReference type="PROSITE" id="PS50600"/>
    </source>
</evidence>
<dbReference type="PANTHER" id="PTHR12606">
    <property type="entry name" value="SENTRIN/SUMO-SPECIFIC PROTEASE"/>
    <property type="match status" value="1"/>
</dbReference>
<reference evidence="6 7" key="1">
    <citation type="journal article" date="2023" name="Plants (Basel)">
        <title>Bridging the Gap: Combining Genomics and Transcriptomics Approaches to Understand Stylosanthes scabra, an Orphan Legume from the Brazilian Caatinga.</title>
        <authorList>
            <person name="Ferreira-Neto J.R.C."/>
            <person name="da Silva M.D."/>
            <person name="Binneck E."/>
            <person name="de Melo N.F."/>
            <person name="da Silva R.H."/>
            <person name="de Melo A.L.T.M."/>
            <person name="Pandolfi V."/>
            <person name="Bustamante F.O."/>
            <person name="Brasileiro-Vidal A.C."/>
            <person name="Benko-Iseppon A.M."/>
        </authorList>
    </citation>
    <scope>NUCLEOTIDE SEQUENCE [LARGE SCALE GENOMIC DNA]</scope>
    <source>
        <tissue evidence="6">Leaves</tissue>
    </source>
</reference>
<keyword evidence="2" id="KW-0645">Protease</keyword>
<evidence type="ECO:0000256" key="2">
    <source>
        <dbReference type="ARBA" id="ARBA00022670"/>
    </source>
</evidence>
<dbReference type="InterPro" id="IPR038765">
    <property type="entry name" value="Papain-like_cys_pep_sf"/>
</dbReference>
<comment type="caution">
    <text evidence="6">The sequence shown here is derived from an EMBL/GenBank/DDBJ whole genome shotgun (WGS) entry which is preliminary data.</text>
</comment>
<evidence type="ECO:0000313" key="7">
    <source>
        <dbReference type="Proteomes" id="UP001341840"/>
    </source>
</evidence>
<dbReference type="SUPFAM" id="SSF54001">
    <property type="entry name" value="Cysteine proteinases"/>
    <property type="match status" value="1"/>
</dbReference>
<feature type="domain" description="Ubiquitin-like protease family profile" evidence="5">
    <location>
        <begin position="155"/>
        <end position="325"/>
    </location>
</feature>
<dbReference type="InterPro" id="IPR003653">
    <property type="entry name" value="Peptidase_C48_C"/>
</dbReference>
<dbReference type="Proteomes" id="UP001341840">
    <property type="component" value="Unassembled WGS sequence"/>
</dbReference>
<keyword evidence="3" id="KW-0378">Hydrolase</keyword>
<sequence length="378" mass="44095">MPRRPATHLDVILFHHLEWGPLDRYRGLEPWFDQWTASMLHLRAASTLRKPDIIYAKYNGGPLFSLGFSQEFNTPTASPDGSASEDTEVLDIPPIREMLPEDIVIHAEQDPSTIRSLKPLTLEQENKIYNWVMNPSKAKGIQEETIASFRGYQNFFLSRSKIRFLKPKGWINDKIINWRCKEYNYSSLPRFMEDFYCMEAGILEGTYVGMHPNLSKDGKHFDGDKAANRKSWLLPVCNRLHWYLYAFNLEKKDLLVLDSMYDHAFDELRKSLDKYVGKLIEDMLKIVIPTFDNKGLGFPSRYVKVPKQPNNDDCGIYVIKLLEEWKEDSELPAYNNIRRVVKDKEEIGIGYCLKQLQHKSSFIVAESFRYYTKAKQSK</sequence>
<dbReference type="Gene3D" id="3.40.395.10">
    <property type="entry name" value="Adenoviral Proteinase, Chain A"/>
    <property type="match status" value="1"/>
</dbReference>
<name>A0ABU6RR83_9FABA</name>
<keyword evidence="7" id="KW-1185">Reference proteome</keyword>
<dbReference type="EMBL" id="JASCZI010031316">
    <property type="protein sequence ID" value="MED6126492.1"/>
    <property type="molecule type" value="Genomic_DNA"/>
</dbReference>
<dbReference type="Pfam" id="PF02902">
    <property type="entry name" value="Peptidase_C48"/>
    <property type="match status" value="1"/>
</dbReference>
<dbReference type="PROSITE" id="PS50600">
    <property type="entry name" value="ULP_PROTEASE"/>
    <property type="match status" value="1"/>
</dbReference>
<evidence type="ECO:0000256" key="1">
    <source>
        <dbReference type="ARBA" id="ARBA00005234"/>
    </source>
</evidence>
<accession>A0ABU6RR83</accession>
<evidence type="ECO:0000313" key="6">
    <source>
        <dbReference type="EMBL" id="MED6126492.1"/>
    </source>
</evidence>
<organism evidence="6 7">
    <name type="scientific">Stylosanthes scabra</name>
    <dbReference type="NCBI Taxonomy" id="79078"/>
    <lineage>
        <taxon>Eukaryota</taxon>
        <taxon>Viridiplantae</taxon>
        <taxon>Streptophyta</taxon>
        <taxon>Embryophyta</taxon>
        <taxon>Tracheophyta</taxon>
        <taxon>Spermatophyta</taxon>
        <taxon>Magnoliopsida</taxon>
        <taxon>eudicotyledons</taxon>
        <taxon>Gunneridae</taxon>
        <taxon>Pentapetalae</taxon>
        <taxon>rosids</taxon>
        <taxon>fabids</taxon>
        <taxon>Fabales</taxon>
        <taxon>Fabaceae</taxon>
        <taxon>Papilionoideae</taxon>
        <taxon>50 kb inversion clade</taxon>
        <taxon>dalbergioids sensu lato</taxon>
        <taxon>Dalbergieae</taxon>
        <taxon>Pterocarpus clade</taxon>
        <taxon>Stylosanthes</taxon>
    </lineage>
</organism>
<comment type="similarity">
    <text evidence="1">Belongs to the peptidase C48 family.</text>
</comment>
<keyword evidence="4" id="KW-0788">Thiol protease</keyword>
<evidence type="ECO:0000256" key="3">
    <source>
        <dbReference type="ARBA" id="ARBA00022801"/>
    </source>
</evidence>
<proteinExistence type="inferred from homology"/>
<evidence type="ECO:0000256" key="4">
    <source>
        <dbReference type="ARBA" id="ARBA00022807"/>
    </source>
</evidence>
<dbReference type="PANTHER" id="PTHR12606:SF136">
    <property type="entry name" value="ULP1 PROTEASE FAMILY PROTEIN"/>
    <property type="match status" value="1"/>
</dbReference>